<gene>
    <name evidence="7" type="ORF">G352_05347</name>
</gene>
<dbReference type="GO" id="GO:0005737">
    <property type="term" value="C:cytoplasm"/>
    <property type="evidence" value="ECO:0007669"/>
    <property type="project" value="TreeGrafter"/>
</dbReference>
<dbReference type="Proteomes" id="UP000011731">
    <property type="component" value="Unassembled WGS sequence"/>
</dbReference>
<proteinExistence type="predicted"/>
<dbReference type="SUPFAM" id="SSF51905">
    <property type="entry name" value="FAD/NAD(P)-binding domain"/>
    <property type="match status" value="2"/>
</dbReference>
<feature type="domain" description="FAD/NAD(P)-binding" evidence="5">
    <location>
        <begin position="3"/>
        <end position="296"/>
    </location>
</feature>
<dbReference type="RefSeq" id="WP_003935164.1">
    <property type="nucleotide sequence ID" value="NZ_AOEX01000024.1"/>
</dbReference>
<organism evidence="7 8">
    <name type="scientific">Rhodococcus ruber BKS 20-38</name>
    <dbReference type="NCBI Taxonomy" id="1278076"/>
    <lineage>
        <taxon>Bacteria</taxon>
        <taxon>Bacillati</taxon>
        <taxon>Actinomycetota</taxon>
        <taxon>Actinomycetes</taxon>
        <taxon>Mycobacteriales</taxon>
        <taxon>Nocardiaceae</taxon>
        <taxon>Rhodococcus</taxon>
    </lineage>
</organism>
<evidence type="ECO:0000259" key="5">
    <source>
        <dbReference type="Pfam" id="PF07992"/>
    </source>
</evidence>
<dbReference type="InterPro" id="IPR016156">
    <property type="entry name" value="FAD/NAD-linked_Rdtase_dimer_sf"/>
</dbReference>
<dbReference type="PANTHER" id="PTHR43557">
    <property type="entry name" value="APOPTOSIS-INDUCING FACTOR 1"/>
    <property type="match status" value="1"/>
</dbReference>
<dbReference type="SUPFAM" id="SSF55424">
    <property type="entry name" value="FAD/NAD-linked reductases, dimerisation (C-terminal) domain"/>
    <property type="match status" value="1"/>
</dbReference>
<accession>M2YWI3</accession>
<evidence type="ECO:0000256" key="1">
    <source>
        <dbReference type="ARBA" id="ARBA00001974"/>
    </source>
</evidence>
<dbReference type="Gene3D" id="3.30.390.30">
    <property type="match status" value="1"/>
</dbReference>
<name>M2YWI3_9NOCA</name>
<dbReference type="Pfam" id="PF14759">
    <property type="entry name" value="Reductase_C"/>
    <property type="match status" value="1"/>
</dbReference>
<keyword evidence="8" id="KW-1185">Reference proteome</keyword>
<evidence type="ECO:0000256" key="4">
    <source>
        <dbReference type="ARBA" id="ARBA00023002"/>
    </source>
</evidence>
<evidence type="ECO:0000313" key="7">
    <source>
        <dbReference type="EMBL" id="EME66335.1"/>
    </source>
</evidence>
<dbReference type="InterPro" id="IPR028202">
    <property type="entry name" value="Reductase_C"/>
</dbReference>
<dbReference type="PATRIC" id="fig|1278076.4.peg.1114"/>
<evidence type="ECO:0000256" key="3">
    <source>
        <dbReference type="ARBA" id="ARBA00022827"/>
    </source>
</evidence>
<reference evidence="7 8" key="1">
    <citation type="journal article" date="2013" name="Genome Announc.">
        <title>Draft Genome Sequence of Rhodococcus ruber Strain BKS 20-38.</title>
        <authorList>
            <person name="Bala M."/>
            <person name="Kumar S."/>
            <person name="Raghava G.P."/>
            <person name="Mayilraj S."/>
        </authorList>
    </citation>
    <scope>NUCLEOTIDE SEQUENCE [LARGE SCALE GENOMIC DNA]</scope>
    <source>
        <strain evidence="7 8">BKS 20-38</strain>
    </source>
</reference>
<keyword evidence="2" id="KW-0285">Flavoprotein</keyword>
<keyword evidence="4" id="KW-0560">Oxidoreductase</keyword>
<comment type="cofactor">
    <cofactor evidence="1">
        <name>FAD</name>
        <dbReference type="ChEBI" id="CHEBI:57692"/>
    </cofactor>
</comment>
<dbReference type="PRINTS" id="PR00368">
    <property type="entry name" value="FADPNR"/>
</dbReference>
<evidence type="ECO:0000259" key="6">
    <source>
        <dbReference type="Pfam" id="PF14759"/>
    </source>
</evidence>
<dbReference type="Pfam" id="PF07992">
    <property type="entry name" value="Pyr_redox_2"/>
    <property type="match status" value="1"/>
</dbReference>
<evidence type="ECO:0000256" key="2">
    <source>
        <dbReference type="ARBA" id="ARBA00022630"/>
    </source>
</evidence>
<sequence>MRHVLVVGASLAGVRVAENLRSLGFDGRLSLIGAEQHLPYDRPPLSKELLTGSLDPDAVVFHERAWFADHDIDLRLGERAVHLDPQRRTLQTTEGTLEYDELVVATGARARNPFPQAPRGVCTLRTLDDAEAFRAALTAAAHLVVIGGGFIGLEVASSARALGKDVTVVEVADTPLVRSLGVETAPAVADLARNHGIRLLCGRSVTALGGTGSVESVRLDNGEDIDCDLVLLGVGAVPNTEWLDGAGLEITSAGIVCDPTGRAGEHLWAAGDVCSWRDTVGVAHRHEHWTSAAEQATLVAHNLLGDDSRTLTSAPYVWSDQFGRRINLIGTTTGYDAVRVLGHDVSDLVALYARHGLLVGACVVDQASLMLKCRRWVAERTPVTAIPAWDLARV</sequence>
<dbReference type="InterPro" id="IPR050446">
    <property type="entry name" value="FAD-oxidoreductase/Apoptosis"/>
</dbReference>
<dbReference type="GO" id="GO:0016651">
    <property type="term" value="F:oxidoreductase activity, acting on NAD(P)H"/>
    <property type="evidence" value="ECO:0007669"/>
    <property type="project" value="TreeGrafter"/>
</dbReference>
<dbReference type="InterPro" id="IPR023753">
    <property type="entry name" value="FAD/NAD-binding_dom"/>
</dbReference>
<dbReference type="PRINTS" id="PR00411">
    <property type="entry name" value="PNDRDTASEI"/>
</dbReference>
<feature type="domain" description="Reductase C-terminal" evidence="6">
    <location>
        <begin position="316"/>
        <end position="386"/>
    </location>
</feature>
<dbReference type="EMBL" id="AOEX01000024">
    <property type="protein sequence ID" value="EME66335.1"/>
    <property type="molecule type" value="Genomic_DNA"/>
</dbReference>
<dbReference type="AlphaFoldDB" id="M2YWI3"/>
<keyword evidence="3" id="KW-0274">FAD</keyword>
<dbReference type="InterPro" id="IPR036188">
    <property type="entry name" value="FAD/NAD-bd_sf"/>
</dbReference>
<evidence type="ECO:0000313" key="8">
    <source>
        <dbReference type="Proteomes" id="UP000011731"/>
    </source>
</evidence>
<dbReference type="Gene3D" id="3.50.50.60">
    <property type="entry name" value="FAD/NAD(P)-binding domain"/>
    <property type="match status" value="2"/>
</dbReference>
<dbReference type="PANTHER" id="PTHR43557:SF2">
    <property type="entry name" value="RIESKE DOMAIN-CONTAINING PROTEIN-RELATED"/>
    <property type="match status" value="1"/>
</dbReference>
<protein>
    <submittedName>
        <fullName evidence="7">Ferredoxin reductase</fullName>
    </submittedName>
</protein>
<comment type="caution">
    <text evidence="7">The sequence shown here is derived from an EMBL/GenBank/DDBJ whole genome shotgun (WGS) entry which is preliminary data.</text>
</comment>